<dbReference type="InterPro" id="IPR019109">
    <property type="entry name" value="MamF_MmsF"/>
</dbReference>
<evidence type="ECO:0000256" key="1">
    <source>
        <dbReference type="ARBA" id="ARBA00004141"/>
    </source>
</evidence>
<feature type="transmembrane region" description="Helical" evidence="5">
    <location>
        <begin position="151"/>
        <end position="175"/>
    </location>
</feature>
<evidence type="ECO:0000256" key="4">
    <source>
        <dbReference type="ARBA" id="ARBA00023136"/>
    </source>
</evidence>
<evidence type="ECO:0000256" key="5">
    <source>
        <dbReference type="SAM" id="Phobius"/>
    </source>
</evidence>
<organism evidence="7 8">
    <name type="scientific">Claveliimonas bilis</name>
    <dbReference type="NCBI Taxonomy" id="3028070"/>
    <lineage>
        <taxon>Bacteria</taxon>
        <taxon>Bacillati</taxon>
        <taxon>Bacillota</taxon>
        <taxon>Clostridia</taxon>
        <taxon>Lachnospirales</taxon>
        <taxon>Lachnospiraceae</taxon>
        <taxon>Claveliimonas</taxon>
    </lineage>
</organism>
<evidence type="ECO:0000256" key="3">
    <source>
        <dbReference type="ARBA" id="ARBA00022989"/>
    </source>
</evidence>
<feature type="domain" description="Zinc-ribbon" evidence="6">
    <location>
        <begin position="3"/>
        <end position="24"/>
    </location>
</feature>
<evidence type="ECO:0000313" key="8">
    <source>
        <dbReference type="Proteomes" id="UP001305815"/>
    </source>
</evidence>
<comment type="subcellular location">
    <subcellularLocation>
        <location evidence="1">Membrane</location>
        <topology evidence="1">Multi-pass membrane protein</topology>
    </subcellularLocation>
</comment>
<dbReference type="Pfam" id="PF09685">
    <property type="entry name" value="MamF_MmsF"/>
    <property type="match status" value="1"/>
</dbReference>
<dbReference type="Pfam" id="PF13240">
    <property type="entry name" value="Zn_Ribbon_1"/>
    <property type="match status" value="1"/>
</dbReference>
<evidence type="ECO:0000256" key="2">
    <source>
        <dbReference type="ARBA" id="ARBA00022692"/>
    </source>
</evidence>
<feature type="transmembrane region" description="Helical" evidence="5">
    <location>
        <begin position="92"/>
        <end position="109"/>
    </location>
</feature>
<dbReference type="RefSeq" id="WP_256193093.1">
    <property type="nucleotide sequence ID" value="NZ_AP027742.1"/>
</dbReference>
<keyword evidence="8" id="KW-1185">Reference proteome</keyword>
<dbReference type="EMBL" id="AP027742">
    <property type="protein sequence ID" value="BDZ78457.1"/>
    <property type="molecule type" value="Genomic_DNA"/>
</dbReference>
<protein>
    <recommendedName>
        <fullName evidence="6">Zinc-ribbon domain-containing protein</fullName>
    </recommendedName>
</protein>
<reference evidence="8" key="1">
    <citation type="journal article" date="2023" name="Int. J. Syst. Evol. Microbiol.">
        <title>Claveliimonas bilis gen. nov., sp. nov., deoxycholic acid-producing bacteria isolated from human faeces, and reclassification of Sellimonas monacensis Zenner et al. 2021 as Claveliimonas monacensis comb. nov.</title>
        <authorList>
            <person name="Hisatomi A."/>
            <person name="Kastawa N.W.E.P.G."/>
            <person name="Song I."/>
            <person name="Ohkuma M."/>
            <person name="Fukiya S."/>
            <person name="Sakamoto M."/>
        </authorList>
    </citation>
    <scope>NUCLEOTIDE SEQUENCE [LARGE SCALE GENOMIC DNA]</scope>
    <source>
        <strain evidence="8">12BBH14</strain>
    </source>
</reference>
<proteinExistence type="predicted"/>
<name>A0ABM8IBX7_9FIRM</name>
<dbReference type="Proteomes" id="UP001305815">
    <property type="component" value="Chromosome"/>
</dbReference>
<dbReference type="InterPro" id="IPR026870">
    <property type="entry name" value="Zinc_ribbon_dom"/>
</dbReference>
<keyword evidence="4 5" id="KW-0472">Membrane</keyword>
<evidence type="ECO:0000313" key="7">
    <source>
        <dbReference type="EMBL" id="BDZ78457.1"/>
    </source>
</evidence>
<gene>
    <name evidence="7" type="ORF">Lac1_26400</name>
</gene>
<accession>A0ABM8IBX7</accession>
<keyword evidence="2 5" id="KW-0812">Transmembrane</keyword>
<sequence length="195" mass="21642">MAYCVKCGAKVQDGAKFCPECGASIPEGQAENKDREQYTYTNQDTWNYSYQGGGYQKEQQNGYQHSGPGGNQQYYQYKEEKFEKEDVQRNKVMGVLSYIGILVLVPLLAGNKSSPYLRHHLNQGIVLWITSLILNLITNGSLLGYQIFYHYSWGLSLVGGVLSLALFILAIAGIVSACKGTKNPLPVVGSIRIFQ</sequence>
<keyword evidence="3 5" id="KW-1133">Transmembrane helix</keyword>
<evidence type="ECO:0000259" key="6">
    <source>
        <dbReference type="Pfam" id="PF13240"/>
    </source>
</evidence>
<feature type="transmembrane region" description="Helical" evidence="5">
    <location>
        <begin position="121"/>
        <end position="145"/>
    </location>
</feature>